<dbReference type="InterPro" id="IPR050641">
    <property type="entry name" value="RIFMO-like"/>
</dbReference>
<sequence length="611" mass="68057">MAEIQAVNGVNGVNGHHDTASTPTSGSVASIDFLIVGTGPAGSALACFLAQNGLTGLLVSQDPGNADTPRAHITNMAAIDCLRDIGLDTECYQIGTQNETMQHTRWSNTMAGREYARIYSWGNDPKRKGDYELASPSVPLDLPQTLLEPIMTRWATLRGFHVRWDTSFVSFEQQPEGGVMTTLLDKVTGQQYKVRSKYLFGADGARSNIVRQLQLPMIKRPGQGFAINILMEADMSHLMENRMGNLHWILQPNIEHPEWAWIGCMRMVKPWHEWLCIIFTEPTAERTLRTNEEYMKRVKEMVGDDSIDIKILGVSTWAINETAAEIYSKGDVYCLGDAVHRHPPNHGLGSNTCIQDAHNLAWKIAYVEKGLAGKELLDTYNAERQPVGLDVVTQANASLRNHMNIWKVLGNTEPTVEARIKANDELSADSEEGHIRRGKLAAALKMINREEHGLGIEMNQRYTSTAVYKADQGEMPNFTTDPLEYYQPTTYPGARIPHVWLHHAIPSKPISTVDLSGKGSFALFTGIGGGKWKTAAQELSTELKIPIAAYSIGYGQDYEDIYLDWAKIRDVEESGCVLVRPDYFVAWRSQKWEEGGAAKLREVLKSVLSLK</sequence>
<proteinExistence type="predicted"/>
<dbReference type="Pfam" id="PF01494">
    <property type="entry name" value="FAD_binding_3"/>
    <property type="match status" value="1"/>
</dbReference>
<evidence type="ECO:0000256" key="3">
    <source>
        <dbReference type="ARBA" id="ARBA00023002"/>
    </source>
</evidence>
<reference evidence="5" key="1">
    <citation type="submission" date="2022-10" db="EMBL/GenBank/DDBJ databases">
        <title>Culturing micro-colonial fungi from biological soil crusts in the Mojave desert and describing Neophaeococcomyces mojavensis, and introducing the new genera and species Taxawa tesnikishii.</title>
        <authorList>
            <person name="Kurbessoian T."/>
            <person name="Stajich J.E."/>
        </authorList>
    </citation>
    <scope>NUCLEOTIDE SEQUENCE</scope>
    <source>
        <strain evidence="5">TK_41</strain>
    </source>
</reference>
<dbReference type="InterPro" id="IPR002938">
    <property type="entry name" value="FAD-bd"/>
</dbReference>
<dbReference type="InterPro" id="IPR036188">
    <property type="entry name" value="FAD/NAD-bd_sf"/>
</dbReference>
<keyword evidence="6" id="KW-1185">Reference proteome</keyword>
<feature type="domain" description="FAD-binding" evidence="4">
    <location>
        <begin position="32"/>
        <end position="394"/>
    </location>
</feature>
<name>A0AA38WXP4_9EURO</name>
<evidence type="ECO:0000256" key="1">
    <source>
        <dbReference type="ARBA" id="ARBA00022630"/>
    </source>
</evidence>
<evidence type="ECO:0000313" key="5">
    <source>
        <dbReference type="EMBL" id="KAJ9603045.1"/>
    </source>
</evidence>
<protein>
    <recommendedName>
        <fullName evidence="4">FAD-binding domain-containing protein</fullName>
    </recommendedName>
</protein>
<keyword evidence="2" id="KW-0274">FAD</keyword>
<dbReference type="Gene3D" id="3.50.50.60">
    <property type="entry name" value="FAD/NAD(P)-binding domain"/>
    <property type="match status" value="1"/>
</dbReference>
<dbReference type="PRINTS" id="PR00420">
    <property type="entry name" value="RNGMNOXGNASE"/>
</dbReference>
<dbReference type="GO" id="GO:0071949">
    <property type="term" value="F:FAD binding"/>
    <property type="evidence" value="ECO:0007669"/>
    <property type="project" value="InterPro"/>
</dbReference>
<dbReference type="Gene3D" id="3.40.30.120">
    <property type="match status" value="1"/>
</dbReference>
<dbReference type="SUPFAM" id="SSF51905">
    <property type="entry name" value="FAD/NAD(P)-binding domain"/>
    <property type="match status" value="1"/>
</dbReference>
<dbReference type="Gene3D" id="3.30.9.10">
    <property type="entry name" value="D-Amino Acid Oxidase, subunit A, domain 2"/>
    <property type="match status" value="1"/>
</dbReference>
<dbReference type="PANTHER" id="PTHR43004">
    <property type="entry name" value="TRK SYSTEM POTASSIUM UPTAKE PROTEIN"/>
    <property type="match status" value="1"/>
</dbReference>
<evidence type="ECO:0000313" key="6">
    <source>
        <dbReference type="Proteomes" id="UP001172673"/>
    </source>
</evidence>
<gene>
    <name evidence="5" type="ORF">H2200_012340</name>
</gene>
<dbReference type="AlphaFoldDB" id="A0AA38WXP4"/>
<dbReference type="Pfam" id="PF21274">
    <property type="entry name" value="Rng_hyd_C"/>
    <property type="match status" value="1"/>
</dbReference>
<evidence type="ECO:0000256" key="2">
    <source>
        <dbReference type="ARBA" id="ARBA00022827"/>
    </source>
</evidence>
<evidence type="ECO:0000259" key="4">
    <source>
        <dbReference type="Pfam" id="PF01494"/>
    </source>
</evidence>
<dbReference type="PANTHER" id="PTHR43004:SF8">
    <property type="entry name" value="FAD-BINDING DOMAIN-CONTAINING PROTEIN-RELATED"/>
    <property type="match status" value="1"/>
</dbReference>
<dbReference type="EMBL" id="JAPDRK010000023">
    <property type="protein sequence ID" value="KAJ9603045.1"/>
    <property type="molecule type" value="Genomic_DNA"/>
</dbReference>
<comment type="caution">
    <text evidence="5">The sequence shown here is derived from an EMBL/GenBank/DDBJ whole genome shotgun (WGS) entry which is preliminary data.</text>
</comment>
<keyword evidence="3" id="KW-0560">Oxidoreductase</keyword>
<dbReference type="Proteomes" id="UP001172673">
    <property type="component" value="Unassembled WGS sequence"/>
</dbReference>
<dbReference type="GO" id="GO:0016709">
    <property type="term" value="F:oxidoreductase activity, acting on paired donors, with incorporation or reduction of molecular oxygen, NAD(P)H as one donor, and incorporation of one atom of oxygen"/>
    <property type="evidence" value="ECO:0007669"/>
    <property type="project" value="UniProtKB-ARBA"/>
</dbReference>
<keyword evidence="1" id="KW-0285">Flavoprotein</keyword>
<accession>A0AA38WXP4</accession>
<organism evidence="5 6">
    <name type="scientific">Cladophialophora chaetospira</name>
    <dbReference type="NCBI Taxonomy" id="386627"/>
    <lineage>
        <taxon>Eukaryota</taxon>
        <taxon>Fungi</taxon>
        <taxon>Dikarya</taxon>
        <taxon>Ascomycota</taxon>
        <taxon>Pezizomycotina</taxon>
        <taxon>Eurotiomycetes</taxon>
        <taxon>Chaetothyriomycetidae</taxon>
        <taxon>Chaetothyriales</taxon>
        <taxon>Herpotrichiellaceae</taxon>
        <taxon>Cladophialophora</taxon>
    </lineage>
</organism>